<dbReference type="InterPro" id="IPR007361">
    <property type="entry name" value="DUF427"/>
</dbReference>
<dbReference type="OrthoDB" id="9815163at2"/>
<accession>A0A3N4UMS9</accession>
<dbReference type="AlphaFoldDB" id="A0A3N4UMS9"/>
<keyword evidence="3" id="KW-1185">Reference proteome</keyword>
<evidence type="ECO:0000313" key="2">
    <source>
        <dbReference type="EMBL" id="RPE71912.1"/>
    </source>
</evidence>
<dbReference type="Proteomes" id="UP000269689">
    <property type="component" value="Unassembled WGS sequence"/>
</dbReference>
<dbReference type="Pfam" id="PF04248">
    <property type="entry name" value="NTP_transf_9"/>
    <property type="match status" value="1"/>
</dbReference>
<dbReference type="PANTHER" id="PTHR34310:SF9">
    <property type="entry name" value="BLR5716 PROTEIN"/>
    <property type="match status" value="1"/>
</dbReference>
<evidence type="ECO:0000259" key="1">
    <source>
        <dbReference type="Pfam" id="PF04248"/>
    </source>
</evidence>
<proteinExistence type="predicted"/>
<evidence type="ECO:0000313" key="3">
    <source>
        <dbReference type="Proteomes" id="UP000269689"/>
    </source>
</evidence>
<name>A0A3N4UMS9_9RHOB</name>
<dbReference type="Gene3D" id="2.170.150.40">
    <property type="entry name" value="Domain of unknown function (DUF427)"/>
    <property type="match status" value="1"/>
</dbReference>
<reference evidence="2 3" key="1">
    <citation type="submission" date="2018-11" db="EMBL/GenBank/DDBJ databases">
        <title>Genomic Encyclopedia of Type Strains, Phase IV (KMG-IV): sequencing the most valuable type-strain genomes for metagenomic binning, comparative biology and taxonomic classification.</title>
        <authorList>
            <person name="Goeker M."/>
        </authorList>
    </citation>
    <scope>NUCLEOTIDE SEQUENCE [LARGE SCALE GENOMIC DNA]</scope>
    <source>
        <strain evidence="2 3">DSM 104731</strain>
    </source>
</reference>
<comment type="caution">
    <text evidence="2">The sequence shown here is derived from an EMBL/GenBank/DDBJ whole genome shotgun (WGS) entry which is preliminary data.</text>
</comment>
<dbReference type="EMBL" id="RKQK01000001">
    <property type="protein sequence ID" value="RPE71912.1"/>
    <property type="molecule type" value="Genomic_DNA"/>
</dbReference>
<sequence>MTDLIKIRPASGTYVVRAGGAVIGESDQALELIEGDAAPVIYFPRASLAMAFLDTSDTKTTCPHKGVASYYSIQTKSVLLKDAAWSYENPKSGLEQIAGHLAFYPNQVAVELL</sequence>
<protein>
    <submittedName>
        <fullName evidence="2">Uncharacterized protein (DUF427 family)</fullName>
    </submittedName>
</protein>
<dbReference type="InterPro" id="IPR038694">
    <property type="entry name" value="DUF427_sf"/>
</dbReference>
<organism evidence="2 3">
    <name type="scientific">Pacificibacter maritimus</name>
    <dbReference type="NCBI Taxonomy" id="762213"/>
    <lineage>
        <taxon>Bacteria</taxon>
        <taxon>Pseudomonadati</taxon>
        <taxon>Pseudomonadota</taxon>
        <taxon>Alphaproteobacteria</taxon>
        <taxon>Rhodobacterales</taxon>
        <taxon>Roseobacteraceae</taxon>
        <taxon>Pacificibacter</taxon>
    </lineage>
</organism>
<dbReference type="RefSeq" id="WP_123792082.1">
    <property type="nucleotide sequence ID" value="NZ_RKQK01000001.1"/>
</dbReference>
<feature type="domain" description="DUF427" evidence="1">
    <location>
        <begin position="16"/>
        <end position="105"/>
    </location>
</feature>
<dbReference type="PANTHER" id="PTHR34310">
    <property type="entry name" value="DUF427 DOMAIN PROTEIN (AFU_ORTHOLOGUE AFUA_3G02220)"/>
    <property type="match status" value="1"/>
</dbReference>
<gene>
    <name evidence="2" type="ORF">EDD53_1045</name>
</gene>